<organism evidence="9 10">
    <name type="scientific">Lysinibacillus piscis</name>
    <dbReference type="NCBI Taxonomy" id="2518931"/>
    <lineage>
        <taxon>Bacteria</taxon>
        <taxon>Bacillati</taxon>
        <taxon>Bacillota</taxon>
        <taxon>Bacilli</taxon>
        <taxon>Bacillales</taxon>
        <taxon>Bacillaceae</taxon>
        <taxon>Lysinibacillus</taxon>
    </lineage>
</organism>
<dbReference type="PROSITE" id="PS51100">
    <property type="entry name" value="PTS_EIIB_TYPE_3"/>
    <property type="match status" value="1"/>
</dbReference>
<name>A0ABQ5NLD3_9BACI</name>
<evidence type="ECO:0000313" key="10">
    <source>
        <dbReference type="Proteomes" id="UP001065593"/>
    </source>
</evidence>
<dbReference type="Pfam" id="PF02302">
    <property type="entry name" value="PTS_IIB"/>
    <property type="match status" value="1"/>
</dbReference>
<protein>
    <submittedName>
        <fullName evidence="9">PTS sugar transporter subunit IIB</fullName>
    </submittedName>
</protein>
<evidence type="ECO:0000313" key="9">
    <source>
        <dbReference type="EMBL" id="GLC89075.1"/>
    </source>
</evidence>
<evidence type="ECO:0000256" key="3">
    <source>
        <dbReference type="ARBA" id="ARBA00022597"/>
    </source>
</evidence>
<accession>A0ABQ5NLD3</accession>
<dbReference type="Gene3D" id="3.40.50.2300">
    <property type="match status" value="1"/>
</dbReference>
<keyword evidence="10" id="KW-1185">Reference proteome</keyword>
<evidence type="ECO:0000256" key="2">
    <source>
        <dbReference type="ARBA" id="ARBA00022553"/>
    </source>
</evidence>
<keyword evidence="3 9" id="KW-0762">Sugar transport</keyword>
<evidence type="ECO:0000256" key="6">
    <source>
        <dbReference type="ARBA" id="ARBA00022777"/>
    </source>
</evidence>
<keyword evidence="1" id="KW-0813">Transport</keyword>
<gene>
    <name evidence="9" type="ORF">LYSBPC_22020</name>
</gene>
<dbReference type="RefSeq" id="WP_264988821.1">
    <property type="nucleotide sequence ID" value="NZ_BRZA01000002.1"/>
</dbReference>
<dbReference type="EMBL" id="BRZA01000002">
    <property type="protein sequence ID" value="GLC89075.1"/>
    <property type="molecule type" value="Genomic_DNA"/>
</dbReference>
<keyword evidence="5" id="KW-0598">Phosphotransferase system</keyword>
<proteinExistence type="predicted"/>
<dbReference type="InterPro" id="IPR036095">
    <property type="entry name" value="PTS_EIIB-like_sf"/>
</dbReference>
<evidence type="ECO:0000256" key="4">
    <source>
        <dbReference type="ARBA" id="ARBA00022679"/>
    </source>
</evidence>
<dbReference type="InterPro" id="IPR051819">
    <property type="entry name" value="PTS_sugar-specific_EIIB"/>
</dbReference>
<keyword evidence="2" id="KW-0597">Phosphoprotein</keyword>
<dbReference type="InterPro" id="IPR013012">
    <property type="entry name" value="PTS_EIIB_3"/>
</dbReference>
<evidence type="ECO:0000256" key="1">
    <source>
        <dbReference type="ARBA" id="ARBA00022448"/>
    </source>
</evidence>
<dbReference type="PANTHER" id="PTHR34581">
    <property type="entry name" value="PTS SYSTEM N,N'-DIACETYLCHITOBIOSE-SPECIFIC EIIB COMPONENT"/>
    <property type="match status" value="1"/>
</dbReference>
<comment type="caution">
    <text evidence="9">The sequence shown here is derived from an EMBL/GenBank/DDBJ whole genome shotgun (WGS) entry which is preliminary data.</text>
</comment>
<evidence type="ECO:0000259" key="8">
    <source>
        <dbReference type="PROSITE" id="PS51100"/>
    </source>
</evidence>
<dbReference type="CDD" id="cd05564">
    <property type="entry name" value="PTS_IIB_chitobiose_lichenan"/>
    <property type="match status" value="1"/>
</dbReference>
<feature type="modified residue" description="Phosphocysteine; by EIIA" evidence="7">
    <location>
        <position position="8"/>
    </location>
</feature>
<reference evidence="9" key="1">
    <citation type="submission" date="2022-08" db="EMBL/GenBank/DDBJ databases">
        <title>Draft genome sequence of Lysinibacillus sp. strain KH24.</title>
        <authorList>
            <person name="Kanbe H."/>
            <person name="Itoh H."/>
        </authorList>
    </citation>
    <scope>NUCLEOTIDE SEQUENCE</scope>
    <source>
        <strain evidence="9">KH24</strain>
    </source>
</reference>
<dbReference type="SUPFAM" id="SSF52794">
    <property type="entry name" value="PTS system IIB component-like"/>
    <property type="match status" value="1"/>
</dbReference>
<feature type="domain" description="PTS EIIB type-3" evidence="8">
    <location>
        <begin position="1"/>
        <end position="97"/>
    </location>
</feature>
<evidence type="ECO:0000256" key="5">
    <source>
        <dbReference type="ARBA" id="ARBA00022683"/>
    </source>
</evidence>
<dbReference type="PANTHER" id="PTHR34581:SF2">
    <property type="entry name" value="PTS SYSTEM N,N'-DIACETYLCHITOBIOSE-SPECIFIC EIIB COMPONENT"/>
    <property type="match status" value="1"/>
</dbReference>
<keyword evidence="4" id="KW-0808">Transferase</keyword>
<keyword evidence="6" id="KW-0418">Kinase</keyword>
<sequence>MKQILLVCNAGMSSGILARKMEDAANGTMTIKAVGVSEYKDHVENKDLLIVGPQIRFQLDEISKAVPIPVMLIDFQKYGLMDAEGILNDVRSALEMN</sequence>
<evidence type="ECO:0000256" key="7">
    <source>
        <dbReference type="PROSITE-ProRule" id="PRU00423"/>
    </source>
</evidence>
<dbReference type="InterPro" id="IPR003501">
    <property type="entry name" value="PTS_EIIB_2/3"/>
</dbReference>
<dbReference type="Proteomes" id="UP001065593">
    <property type="component" value="Unassembled WGS sequence"/>
</dbReference>